<dbReference type="EMBL" id="SHNN01000001">
    <property type="protein sequence ID" value="MCX2979598.1"/>
    <property type="molecule type" value="Genomic_DNA"/>
</dbReference>
<gene>
    <name evidence="2" type="ORF">EYC98_01840</name>
</gene>
<dbReference type="Proteomes" id="UP001143362">
    <property type="component" value="Unassembled WGS sequence"/>
</dbReference>
<dbReference type="RefSeq" id="WP_279243596.1">
    <property type="nucleotide sequence ID" value="NZ_SHNN01000001.1"/>
</dbReference>
<dbReference type="InterPro" id="IPR029044">
    <property type="entry name" value="Nucleotide-diphossugar_trans"/>
</dbReference>
<evidence type="ECO:0000313" key="2">
    <source>
        <dbReference type="EMBL" id="MCX2979598.1"/>
    </source>
</evidence>
<sequence>MSNPTLHILLSTYNGETYLEELLLSVLRQSYSPLQLHIRDDGSTDSTVNILQAHAAGDERISLQLGSNIGVQASFYSLLECVEDTTGVYAFCDQDDIWDSHKLEVAMRALLAAERPDATLYFARLSCVNANNQHLYDSDIPRAPGILNALVENSAIGCTCVFGNALRAEFLRGDPALMIMHDWWLYLCAASSGALVYDAVPHIRYRQHANTATPREPGLSRLYNRLRGLVARLGDRDAGLESLLQANHFMATYPEIDPQMRSTLAVLNDSHGMASFFKRLMFVSSTRLHRNNRLETLALKLVILCDLY</sequence>
<accession>A0ABT3TBC8</accession>
<dbReference type="PANTHER" id="PTHR43685:SF2">
    <property type="entry name" value="GLYCOSYLTRANSFERASE 2-LIKE DOMAIN-CONTAINING PROTEIN"/>
    <property type="match status" value="1"/>
</dbReference>
<reference evidence="2" key="1">
    <citation type="submission" date="2019-02" db="EMBL/GenBank/DDBJ databases">
        <authorList>
            <person name="Li S.-H."/>
        </authorList>
    </citation>
    <scope>NUCLEOTIDE SEQUENCE</scope>
    <source>
        <strain evidence="2">IMCC14734</strain>
    </source>
</reference>
<dbReference type="CDD" id="cd04196">
    <property type="entry name" value="GT_2_like_d"/>
    <property type="match status" value="1"/>
</dbReference>
<keyword evidence="3" id="KW-1185">Reference proteome</keyword>
<dbReference type="InterPro" id="IPR050834">
    <property type="entry name" value="Glycosyltransf_2"/>
</dbReference>
<comment type="caution">
    <text evidence="2">The sequence shown here is derived from an EMBL/GenBank/DDBJ whole genome shotgun (WGS) entry which is preliminary data.</text>
</comment>
<dbReference type="InterPro" id="IPR001173">
    <property type="entry name" value="Glyco_trans_2-like"/>
</dbReference>
<evidence type="ECO:0000259" key="1">
    <source>
        <dbReference type="Pfam" id="PF00535"/>
    </source>
</evidence>
<dbReference type="Pfam" id="PF00535">
    <property type="entry name" value="Glycos_transf_2"/>
    <property type="match status" value="1"/>
</dbReference>
<dbReference type="SUPFAM" id="SSF53448">
    <property type="entry name" value="Nucleotide-diphospho-sugar transferases"/>
    <property type="match status" value="1"/>
</dbReference>
<dbReference type="Gene3D" id="3.90.550.10">
    <property type="entry name" value="Spore Coat Polysaccharide Biosynthesis Protein SpsA, Chain A"/>
    <property type="match status" value="1"/>
</dbReference>
<proteinExistence type="predicted"/>
<organism evidence="2 3">
    <name type="scientific">Candidatus Litorirhabdus singularis</name>
    <dbReference type="NCBI Taxonomy" id="2518993"/>
    <lineage>
        <taxon>Bacteria</taxon>
        <taxon>Pseudomonadati</taxon>
        <taxon>Pseudomonadota</taxon>
        <taxon>Gammaproteobacteria</taxon>
        <taxon>Cellvibrionales</taxon>
        <taxon>Halieaceae</taxon>
        <taxon>Candidatus Litorirhabdus</taxon>
    </lineage>
</organism>
<dbReference type="PANTHER" id="PTHR43685">
    <property type="entry name" value="GLYCOSYLTRANSFERASE"/>
    <property type="match status" value="1"/>
</dbReference>
<protein>
    <submittedName>
        <fullName evidence="2">Glycosyltransferase family 2 protein</fullName>
    </submittedName>
</protein>
<evidence type="ECO:0000313" key="3">
    <source>
        <dbReference type="Proteomes" id="UP001143362"/>
    </source>
</evidence>
<name>A0ABT3TBC8_9GAMM</name>
<feature type="domain" description="Glycosyltransferase 2-like" evidence="1">
    <location>
        <begin position="8"/>
        <end position="167"/>
    </location>
</feature>